<dbReference type="AlphaFoldDB" id="A0AAP0WPI5"/>
<evidence type="ECO:0000256" key="2">
    <source>
        <dbReference type="ARBA" id="ARBA00023015"/>
    </source>
</evidence>
<accession>A0AAP0WPI5</accession>
<evidence type="ECO:0000313" key="7">
    <source>
        <dbReference type="Proteomes" id="UP001415857"/>
    </source>
</evidence>
<keyword evidence="7" id="KW-1185">Reference proteome</keyword>
<gene>
    <name evidence="6" type="ORF">L1049_023098</name>
</gene>
<protein>
    <submittedName>
        <fullName evidence="6">Uncharacterized protein</fullName>
    </submittedName>
</protein>
<dbReference type="SUPFAM" id="SSF101936">
    <property type="entry name" value="DNA-binding pseudobarrel domain"/>
    <property type="match status" value="1"/>
</dbReference>
<organism evidence="6 7">
    <name type="scientific">Liquidambar formosana</name>
    <name type="common">Formosan gum</name>
    <dbReference type="NCBI Taxonomy" id="63359"/>
    <lineage>
        <taxon>Eukaryota</taxon>
        <taxon>Viridiplantae</taxon>
        <taxon>Streptophyta</taxon>
        <taxon>Embryophyta</taxon>
        <taxon>Tracheophyta</taxon>
        <taxon>Spermatophyta</taxon>
        <taxon>Magnoliopsida</taxon>
        <taxon>eudicotyledons</taxon>
        <taxon>Gunneridae</taxon>
        <taxon>Pentapetalae</taxon>
        <taxon>Saxifragales</taxon>
        <taxon>Altingiaceae</taxon>
        <taxon>Liquidambar</taxon>
    </lineage>
</organism>
<dbReference type="InterPro" id="IPR005508">
    <property type="entry name" value="At2g31720-like"/>
</dbReference>
<dbReference type="EMBL" id="JBBPBK010000011">
    <property type="protein sequence ID" value="KAK9275827.1"/>
    <property type="molecule type" value="Genomic_DNA"/>
</dbReference>
<evidence type="ECO:0000256" key="1">
    <source>
        <dbReference type="ARBA" id="ARBA00004123"/>
    </source>
</evidence>
<dbReference type="Gene3D" id="2.40.330.10">
    <property type="entry name" value="DNA-binding pseudobarrel domain"/>
    <property type="match status" value="1"/>
</dbReference>
<evidence type="ECO:0000256" key="3">
    <source>
        <dbReference type="ARBA" id="ARBA00023125"/>
    </source>
</evidence>
<dbReference type="PANTHER" id="PTHR31541">
    <property type="entry name" value="B3 DOMAIN PLANT PROTEIN-RELATED"/>
    <property type="match status" value="1"/>
</dbReference>
<evidence type="ECO:0000313" key="6">
    <source>
        <dbReference type="EMBL" id="KAK9275827.1"/>
    </source>
</evidence>
<dbReference type="GO" id="GO:0003677">
    <property type="term" value="F:DNA binding"/>
    <property type="evidence" value="ECO:0007669"/>
    <property type="project" value="UniProtKB-KW"/>
</dbReference>
<dbReference type="Proteomes" id="UP001415857">
    <property type="component" value="Unassembled WGS sequence"/>
</dbReference>
<proteinExistence type="predicted"/>
<name>A0AAP0WPI5_LIQFO</name>
<comment type="caution">
    <text evidence="6">The sequence shown here is derived from an EMBL/GenBank/DDBJ whole genome shotgun (WGS) entry which is preliminary data.</text>
</comment>
<dbReference type="PANTHER" id="PTHR31541:SF60">
    <property type="entry name" value="TF-B3 DOMAIN-CONTAINING PROTEIN"/>
    <property type="match status" value="1"/>
</dbReference>
<keyword evidence="5" id="KW-0539">Nucleus</keyword>
<evidence type="ECO:0000256" key="5">
    <source>
        <dbReference type="ARBA" id="ARBA00023242"/>
    </source>
</evidence>
<dbReference type="InterPro" id="IPR015300">
    <property type="entry name" value="DNA-bd_pseudobarrel_sf"/>
</dbReference>
<dbReference type="Pfam" id="PF03754">
    <property type="entry name" value="At2g31720-like"/>
    <property type="match status" value="1"/>
</dbReference>
<comment type="subcellular location">
    <subcellularLocation>
        <location evidence="1">Nucleus</location>
    </subcellularLocation>
</comment>
<reference evidence="6 7" key="1">
    <citation type="journal article" date="2024" name="Plant J.">
        <title>Genome sequences and population genomics reveal climatic adaptation and genomic divergence between two closely related sweetgum species.</title>
        <authorList>
            <person name="Xu W.Q."/>
            <person name="Ren C.Q."/>
            <person name="Zhang X.Y."/>
            <person name="Comes H.P."/>
            <person name="Liu X.H."/>
            <person name="Li Y.G."/>
            <person name="Kettle C.J."/>
            <person name="Jalonen R."/>
            <person name="Gaisberger H."/>
            <person name="Ma Y.Z."/>
            <person name="Qiu Y.X."/>
        </authorList>
    </citation>
    <scope>NUCLEOTIDE SEQUENCE [LARGE SCALE GENOMIC DNA]</scope>
    <source>
        <strain evidence="6">Hangzhou</strain>
    </source>
</reference>
<dbReference type="GO" id="GO:0005634">
    <property type="term" value="C:nucleus"/>
    <property type="evidence" value="ECO:0007669"/>
    <property type="project" value="UniProtKB-SubCell"/>
</dbReference>
<keyword evidence="3" id="KW-0238">DNA-binding</keyword>
<keyword evidence="2" id="KW-0805">Transcription regulation</keyword>
<keyword evidence="4" id="KW-0804">Transcription</keyword>
<evidence type="ECO:0000256" key="4">
    <source>
        <dbReference type="ARBA" id="ARBA00023163"/>
    </source>
</evidence>
<sequence length="109" mass="12460">MGSSDVKLLIQKPLYITDVNKGHNHLSMPLSQIRAEFLIDGEKAILNTQIGKHSEEIEVRLIDPSLNERTICLRRWVIKKSAENFSSCYVLVKTWNMVVLDNNLHSTNV</sequence>